<dbReference type="Proteomes" id="UP000651728">
    <property type="component" value="Unassembled WGS sequence"/>
</dbReference>
<keyword evidence="2" id="KW-1185">Reference proteome</keyword>
<evidence type="ECO:0000313" key="1">
    <source>
        <dbReference type="EMBL" id="GIH31664.1"/>
    </source>
</evidence>
<reference evidence="1 2" key="1">
    <citation type="submission" date="2021-01" db="EMBL/GenBank/DDBJ databases">
        <title>Whole genome shotgun sequence of Microbispora amethystogenes NBRC 101907.</title>
        <authorList>
            <person name="Komaki H."/>
            <person name="Tamura T."/>
        </authorList>
    </citation>
    <scope>NUCLEOTIDE SEQUENCE [LARGE SCALE GENOMIC DNA]</scope>
    <source>
        <strain evidence="1 2">NBRC 101907</strain>
    </source>
</reference>
<protein>
    <submittedName>
        <fullName evidence="1">Uncharacterized protein</fullName>
    </submittedName>
</protein>
<accession>A0ABQ4FA12</accession>
<sequence length="99" mass="10907">MEPRGFEPLTSCLQIGLISRDNALDLGERQSASDREYPLLTALNGTLMARRSCSWGCRRLPRARVSLDPHHLARLPVSREPFNGALNGEAAPVHGCLSR</sequence>
<organism evidence="1 2">
    <name type="scientific">Microbispora amethystogenes</name>
    <dbReference type="NCBI Taxonomy" id="1427754"/>
    <lineage>
        <taxon>Bacteria</taxon>
        <taxon>Bacillati</taxon>
        <taxon>Actinomycetota</taxon>
        <taxon>Actinomycetes</taxon>
        <taxon>Streptosporangiales</taxon>
        <taxon>Streptosporangiaceae</taxon>
        <taxon>Microbispora</taxon>
    </lineage>
</organism>
<dbReference type="EMBL" id="BOOB01000013">
    <property type="protein sequence ID" value="GIH31664.1"/>
    <property type="molecule type" value="Genomic_DNA"/>
</dbReference>
<gene>
    <name evidence="1" type="ORF">Mam01_18280</name>
</gene>
<evidence type="ECO:0000313" key="2">
    <source>
        <dbReference type="Proteomes" id="UP000651728"/>
    </source>
</evidence>
<proteinExistence type="predicted"/>
<comment type="caution">
    <text evidence="1">The sequence shown here is derived from an EMBL/GenBank/DDBJ whole genome shotgun (WGS) entry which is preliminary data.</text>
</comment>
<name>A0ABQ4FA12_9ACTN</name>